<dbReference type="InterPro" id="IPR011009">
    <property type="entry name" value="Kinase-like_dom_sf"/>
</dbReference>
<name>A0A7C9RFV4_9BRAD</name>
<dbReference type="SUPFAM" id="SSF56112">
    <property type="entry name" value="Protein kinase-like (PK-like)"/>
    <property type="match status" value="1"/>
</dbReference>
<dbReference type="Gene3D" id="3.90.1200.10">
    <property type="match status" value="1"/>
</dbReference>
<reference evidence="1" key="1">
    <citation type="submission" date="2020-02" db="EMBL/GenBank/DDBJ databases">
        <title>Draft genome sequence of Candidatus Afipia apatlaquensis IBT-C3, a potential strain for decolorization of textile dyes.</title>
        <authorList>
            <person name="Sanchez-Reyes A."/>
            <person name="Breton-Deval L."/>
            <person name="Mangelson H."/>
            <person name="Sanchez-Flores A."/>
        </authorList>
    </citation>
    <scope>NUCLEOTIDE SEQUENCE [LARGE SCALE GENOMIC DNA]</scope>
    <source>
        <strain evidence="1">IBT-C3</strain>
    </source>
</reference>
<dbReference type="AlphaFoldDB" id="A0A7C9RFV4"/>
<dbReference type="Pfam" id="PF04655">
    <property type="entry name" value="APH_6_hur"/>
    <property type="match status" value="1"/>
</dbReference>
<gene>
    <name evidence="1" type="ORF">G4V63_11065</name>
</gene>
<evidence type="ECO:0000313" key="2">
    <source>
        <dbReference type="Proteomes" id="UP000480266"/>
    </source>
</evidence>
<dbReference type="InterPro" id="IPR006748">
    <property type="entry name" value="NH2Glyco/OHUrea_AB-resist_kin"/>
</dbReference>
<evidence type="ECO:0000313" key="1">
    <source>
        <dbReference type="EMBL" id="NGX95741.1"/>
    </source>
</evidence>
<keyword evidence="2" id="KW-1185">Reference proteome</keyword>
<accession>A0A7C9RFV4</accession>
<dbReference type="Proteomes" id="UP000480266">
    <property type="component" value="Unassembled WGS sequence"/>
</dbReference>
<proteinExistence type="predicted"/>
<organism evidence="1 2">
    <name type="scientific">Candidatus Afipia apatlaquensis</name>
    <dbReference type="NCBI Taxonomy" id="2712852"/>
    <lineage>
        <taxon>Bacteria</taxon>
        <taxon>Pseudomonadati</taxon>
        <taxon>Pseudomonadota</taxon>
        <taxon>Alphaproteobacteria</taxon>
        <taxon>Hyphomicrobiales</taxon>
        <taxon>Nitrobacteraceae</taxon>
        <taxon>Afipia</taxon>
    </lineage>
</organism>
<comment type="caution">
    <text evidence="1">The sequence shown here is derived from an EMBL/GenBank/DDBJ whole genome shotgun (WGS) entry which is preliminary data.</text>
</comment>
<dbReference type="GO" id="GO:0016773">
    <property type="term" value="F:phosphotransferase activity, alcohol group as acceptor"/>
    <property type="evidence" value="ECO:0007669"/>
    <property type="project" value="InterPro"/>
</dbReference>
<protein>
    <submittedName>
        <fullName evidence="1">APH(6) family putative aminoglycoside O-phosphotransferase</fullName>
    </submittedName>
</protein>
<dbReference type="GO" id="GO:0019748">
    <property type="term" value="P:secondary metabolic process"/>
    <property type="evidence" value="ECO:0007669"/>
    <property type="project" value="InterPro"/>
</dbReference>
<dbReference type="EMBL" id="JAAMRR010000573">
    <property type="protein sequence ID" value="NGX95741.1"/>
    <property type="molecule type" value="Genomic_DNA"/>
</dbReference>
<sequence>MFDAYLRAWNLIPDGAPITTRASRLLPVRQNGAAAMLKIADHDDERIGGSVMQWWNGEGAARVLARNDIAILLERAEGTASLAVMSRTGCDDEATRAICDVAARLHSPRSNPPPGLITLAQWFFDLEPAAAKYGGILVKSAEAARMLLAEPREVCVLHGDLHHNNVLDFGARGWLAIDPKHLIGDRAFDYANIFTNPDLDHPQWPVATIPERFARRLEIVTDAAKIERTRMLRWILAWTGLSAAWYLGDGDPAEVDLRVAEIASAELSR</sequence>